<dbReference type="InterPro" id="IPR020549">
    <property type="entry name" value="YbeY_CS"/>
</dbReference>
<feature type="domain" description="PHD finger protein MALE STERILITY 1-like ubiquitin-like" evidence="4">
    <location>
        <begin position="517"/>
        <end position="602"/>
    </location>
</feature>
<dbReference type="SUPFAM" id="SSF57903">
    <property type="entry name" value="FYVE/PHD zinc finger"/>
    <property type="match status" value="1"/>
</dbReference>
<evidence type="ECO:0000259" key="4">
    <source>
        <dbReference type="Pfam" id="PF25565"/>
    </source>
</evidence>
<dbReference type="Pfam" id="PF25874">
    <property type="entry name" value="WHD_plant_repro"/>
    <property type="match status" value="1"/>
</dbReference>
<organism evidence="6 7">
    <name type="scientific">Taxus chinensis</name>
    <name type="common">Chinese yew</name>
    <name type="synonym">Taxus wallichiana var. chinensis</name>
    <dbReference type="NCBI Taxonomy" id="29808"/>
    <lineage>
        <taxon>Eukaryota</taxon>
        <taxon>Viridiplantae</taxon>
        <taxon>Streptophyta</taxon>
        <taxon>Embryophyta</taxon>
        <taxon>Tracheophyta</taxon>
        <taxon>Spermatophyta</taxon>
        <taxon>Pinopsida</taxon>
        <taxon>Pinidae</taxon>
        <taxon>Conifers II</taxon>
        <taxon>Cupressales</taxon>
        <taxon>Taxaceae</taxon>
        <taxon>Taxus</taxon>
    </lineage>
</organism>
<dbReference type="Pfam" id="PF25565">
    <property type="entry name" value="Ubiquitin_At1g33420"/>
    <property type="match status" value="1"/>
</dbReference>
<gene>
    <name evidence="6" type="ORF">KI387_031748</name>
</gene>
<keyword evidence="7" id="KW-1185">Reference proteome</keyword>
<protein>
    <submittedName>
        <fullName evidence="6">Uncharacterized protein</fullName>
    </submittedName>
</protein>
<dbReference type="Gene3D" id="3.30.40.10">
    <property type="entry name" value="Zinc/RING finger domain, C3HC4 (zinc finger)"/>
    <property type="match status" value="1"/>
</dbReference>
<evidence type="ECO:0000313" key="7">
    <source>
        <dbReference type="Proteomes" id="UP000824469"/>
    </source>
</evidence>
<accession>A0AA38BND9</accession>
<dbReference type="GO" id="GO:0008270">
    <property type="term" value="F:zinc ion binding"/>
    <property type="evidence" value="ECO:0007669"/>
    <property type="project" value="UniProtKB-KW"/>
</dbReference>
<dbReference type="PROSITE" id="PS01306">
    <property type="entry name" value="UPF0054"/>
    <property type="match status" value="1"/>
</dbReference>
<dbReference type="AlphaFoldDB" id="A0AA38BND9"/>
<evidence type="ECO:0000256" key="2">
    <source>
        <dbReference type="ARBA" id="ARBA00022771"/>
    </source>
</evidence>
<dbReference type="InterPro" id="IPR059080">
    <property type="entry name" value="WHD_PTC1"/>
</dbReference>
<dbReference type="InterPro" id="IPR011011">
    <property type="entry name" value="Znf_FYVE_PHD"/>
</dbReference>
<dbReference type="OMA" id="IHLWCHV"/>
<dbReference type="InterPro" id="IPR013083">
    <property type="entry name" value="Znf_RING/FYVE/PHD"/>
</dbReference>
<feature type="non-terminal residue" evidence="6">
    <location>
        <position position="647"/>
    </location>
</feature>
<keyword evidence="1" id="KW-0479">Metal-binding</keyword>
<dbReference type="PANTHER" id="PTHR46201:SF3">
    <property type="entry name" value="OS01G0877500 PROTEIN"/>
    <property type="match status" value="1"/>
</dbReference>
<evidence type="ECO:0000313" key="6">
    <source>
        <dbReference type="EMBL" id="KAH9287631.1"/>
    </source>
</evidence>
<evidence type="ECO:0000256" key="1">
    <source>
        <dbReference type="ARBA" id="ARBA00022723"/>
    </source>
</evidence>
<dbReference type="InterPro" id="IPR057765">
    <property type="entry name" value="MS1-like_ubiquitin"/>
</dbReference>
<keyword evidence="3" id="KW-0862">Zinc</keyword>
<sequence>MVVLSRPMKRVKRVVADSESDCDYCYPFHQFGDGACYEGPFRSNIRSFLETYAEGPLPLKISSPPFVQRWRLGLRLEDENICIILNVAEESVPATEHSHPSSVHCSHCRLAGWNGNPVCTRRYHFIIQADATLTKTCPFCGASDRFSSSRCKGCDNEISKESDLEEESEVVLEDPSQLLHGVLHANGFGHLLRVNGREGGSQFLSGCDIMGLWDRICILLRVRKISVMDVSKKYGLDYRLLHAVQKGHPWYGNWGYVFATGSFALTFDSYKTALECLSKTPLASVLSDVGKYNPQLKRTVQFYCSLSKEPIVTVQDLIRLIMELLHKFRDQIDASKFSVLSFVNTNAMNTEPVEPKWTPTEVGQVTSVMLRILQAADRSKWIAWQDLKGAVCCATDPELVDFVLRGLGGKVLANQIVQCRCMFSSRTLGYRLKDRDSTIIESHYESQSNSGQSIKVHILEDLKMIYHTLLQPLPAAAFGHYGLGKQSADASRKLLDCKQFTKDYEAKHPTVKKDTSTIRVFAVAEILEEQKTLERPPPELLVLPQNATVADLKHEAAEAFKDVYICFKRFRIKNIPELRCRDDSVDWMRHLGPGSVVTVEGCFSGNISMFRTERGTQVWTVDCSCGTREDDGELMIQCDKCQVWQHT</sequence>
<dbReference type="EMBL" id="JAHRHJ020003813">
    <property type="protein sequence ID" value="KAH9287631.1"/>
    <property type="molecule type" value="Genomic_DNA"/>
</dbReference>
<evidence type="ECO:0000256" key="3">
    <source>
        <dbReference type="ARBA" id="ARBA00022833"/>
    </source>
</evidence>
<keyword evidence="2" id="KW-0863">Zinc-finger</keyword>
<evidence type="ECO:0000259" key="5">
    <source>
        <dbReference type="Pfam" id="PF25874"/>
    </source>
</evidence>
<dbReference type="Proteomes" id="UP000824469">
    <property type="component" value="Unassembled WGS sequence"/>
</dbReference>
<dbReference type="PANTHER" id="PTHR46201">
    <property type="entry name" value="PHD FINGER PROTEIN MALE MEIOCYTE DEATH 1-RELATED"/>
    <property type="match status" value="1"/>
</dbReference>
<name>A0AA38BND9_TAXCH</name>
<feature type="domain" description="PTC1-like winged helix-turn-helix" evidence="5">
    <location>
        <begin position="356"/>
        <end position="434"/>
    </location>
</feature>
<reference evidence="6 7" key="1">
    <citation type="journal article" date="2021" name="Nat. Plants">
        <title>The Taxus genome provides insights into paclitaxel biosynthesis.</title>
        <authorList>
            <person name="Xiong X."/>
            <person name="Gou J."/>
            <person name="Liao Q."/>
            <person name="Li Y."/>
            <person name="Zhou Q."/>
            <person name="Bi G."/>
            <person name="Li C."/>
            <person name="Du R."/>
            <person name="Wang X."/>
            <person name="Sun T."/>
            <person name="Guo L."/>
            <person name="Liang H."/>
            <person name="Lu P."/>
            <person name="Wu Y."/>
            <person name="Zhang Z."/>
            <person name="Ro D.K."/>
            <person name="Shang Y."/>
            <person name="Huang S."/>
            <person name="Yan J."/>
        </authorList>
    </citation>
    <scope>NUCLEOTIDE SEQUENCE [LARGE SCALE GENOMIC DNA]</scope>
    <source>
        <strain evidence="6">Ta-2019</strain>
    </source>
</reference>
<proteinExistence type="predicted"/>
<comment type="caution">
    <text evidence="6">The sequence shown here is derived from an EMBL/GenBank/DDBJ whole genome shotgun (WGS) entry which is preliminary data.</text>
</comment>